<dbReference type="NCBIfam" id="TIGR00083">
    <property type="entry name" value="ribF"/>
    <property type="match status" value="1"/>
</dbReference>
<dbReference type="InterPro" id="IPR014729">
    <property type="entry name" value="Rossmann-like_a/b/a_fold"/>
</dbReference>
<dbReference type="OrthoDB" id="9803667at2"/>
<sequence>MEVIRLGYPHYKDKNKLPATAAALGYFDGVHLGHQKVIGNAMEIAREKGLESAVMTFYPHPKAVLGQVKQEVKHITPLPEKISLIEQLGVDYLFIIDFSTQFASLTPQEFVDQYIIGLNIVHVSAGFDYTYGRMGKGTMETLPFHSRGMFSYATVEKLAKDEEKVSSTKIRGLISNGLTDEAKGLLGRPYTTAGIVAHGDKRGRTIGFPTANIEFNDPYVLPSPGVYAVRVRIRGTWYYGVCNVGYRPTFEIDQPKRSFEVHIFHFNDEIYGEQATIEWHKRLREEKKFLGIEELVAQISLDKQRTAAYFGISGD</sequence>
<keyword evidence="9 14" id="KW-0274">FAD</keyword>
<dbReference type="Gene3D" id="2.40.30.30">
    <property type="entry name" value="Riboflavin kinase-like"/>
    <property type="match status" value="1"/>
</dbReference>
<evidence type="ECO:0000313" key="17">
    <source>
        <dbReference type="Proteomes" id="UP000284416"/>
    </source>
</evidence>
<dbReference type="FunFam" id="3.40.50.620:FF:000021">
    <property type="entry name" value="Riboflavin biosynthesis protein"/>
    <property type="match status" value="1"/>
</dbReference>
<evidence type="ECO:0000256" key="11">
    <source>
        <dbReference type="ARBA" id="ARBA00023268"/>
    </source>
</evidence>
<evidence type="ECO:0000256" key="8">
    <source>
        <dbReference type="ARBA" id="ARBA00022777"/>
    </source>
</evidence>
<dbReference type="UniPathway" id="UPA00276">
    <property type="reaction ID" value="UER00406"/>
</dbReference>
<dbReference type="InterPro" id="IPR023465">
    <property type="entry name" value="Riboflavin_kinase_dom_sf"/>
</dbReference>
<gene>
    <name evidence="16" type="ORF">D1B31_16895</name>
</gene>
<keyword evidence="3 14" id="KW-0285">Flavoprotein</keyword>
<dbReference type="PANTHER" id="PTHR22749">
    <property type="entry name" value="RIBOFLAVIN KINASE/FMN ADENYLYLTRANSFERASE"/>
    <property type="match status" value="1"/>
</dbReference>
<comment type="similarity">
    <text evidence="14">Belongs to the ribF family.</text>
</comment>
<dbReference type="Proteomes" id="UP000284416">
    <property type="component" value="Unassembled WGS sequence"/>
</dbReference>
<dbReference type="EC" id="2.7.7.2" evidence="14"/>
<comment type="caution">
    <text evidence="16">The sequence shown here is derived from an EMBL/GenBank/DDBJ whole genome shotgun (WGS) entry which is preliminary data.</text>
</comment>
<dbReference type="GO" id="GO:0008531">
    <property type="term" value="F:riboflavin kinase activity"/>
    <property type="evidence" value="ECO:0007669"/>
    <property type="project" value="UniProtKB-UniRule"/>
</dbReference>
<comment type="pathway">
    <text evidence="1 14">Cofactor biosynthesis; FAD biosynthesis; FAD from FMN: step 1/1.</text>
</comment>
<dbReference type="GO" id="GO:0006747">
    <property type="term" value="P:FAD biosynthetic process"/>
    <property type="evidence" value="ECO:0007669"/>
    <property type="project" value="UniProtKB-UniRule"/>
</dbReference>
<keyword evidence="6 14" id="KW-0548">Nucleotidyltransferase</keyword>
<keyword evidence="11" id="KW-0511">Multifunctional enzyme</keyword>
<dbReference type="EMBL" id="QWEG01000011">
    <property type="protein sequence ID" value="RHW36395.1"/>
    <property type="molecule type" value="Genomic_DNA"/>
</dbReference>
<dbReference type="Pfam" id="PF01687">
    <property type="entry name" value="Flavokinase"/>
    <property type="match status" value="1"/>
</dbReference>
<dbReference type="EC" id="2.7.1.26" evidence="14"/>
<comment type="pathway">
    <text evidence="2 14">Cofactor biosynthesis; FMN biosynthesis; FMN from riboflavin (ATP route): step 1/1.</text>
</comment>
<evidence type="ECO:0000256" key="12">
    <source>
        <dbReference type="ARBA" id="ARBA00047880"/>
    </source>
</evidence>
<dbReference type="GO" id="GO:0005524">
    <property type="term" value="F:ATP binding"/>
    <property type="evidence" value="ECO:0007669"/>
    <property type="project" value="UniProtKB-UniRule"/>
</dbReference>
<evidence type="ECO:0000256" key="4">
    <source>
        <dbReference type="ARBA" id="ARBA00022643"/>
    </source>
</evidence>
<evidence type="ECO:0000256" key="14">
    <source>
        <dbReference type="PIRNR" id="PIRNR004491"/>
    </source>
</evidence>
<dbReference type="FunFam" id="2.40.30.30:FF:000004">
    <property type="entry name" value="Riboflavin biosynthesis protein"/>
    <property type="match status" value="1"/>
</dbReference>
<proteinExistence type="inferred from homology"/>
<evidence type="ECO:0000256" key="6">
    <source>
        <dbReference type="ARBA" id="ARBA00022695"/>
    </source>
</evidence>
<dbReference type="GO" id="GO:0009398">
    <property type="term" value="P:FMN biosynthetic process"/>
    <property type="evidence" value="ECO:0007669"/>
    <property type="project" value="UniProtKB-UniRule"/>
</dbReference>
<evidence type="ECO:0000256" key="13">
    <source>
        <dbReference type="ARBA" id="ARBA00049494"/>
    </source>
</evidence>
<dbReference type="Pfam" id="PF06574">
    <property type="entry name" value="FAD_syn"/>
    <property type="match status" value="1"/>
</dbReference>
<evidence type="ECO:0000256" key="7">
    <source>
        <dbReference type="ARBA" id="ARBA00022741"/>
    </source>
</evidence>
<name>A0A417YQS3_9BACI</name>
<keyword evidence="10 14" id="KW-0067">ATP-binding</keyword>
<dbReference type="InterPro" id="IPR015865">
    <property type="entry name" value="Riboflavin_kinase_bac/euk"/>
</dbReference>
<evidence type="ECO:0000256" key="1">
    <source>
        <dbReference type="ARBA" id="ARBA00004726"/>
    </source>
</evidence>
<dbReference type="PANTHER" id="PTHR22749:SF6">
    <property type="entry name" value="RIBOFLAVIN KINASE"/>
    <property type="match status" value="1"/>
</dbReference>
<dbReference type="AlphaFoldDB" id="A0A417YQS3"/>
<evidence type="ECO:0000259" key="15">
    <source>
        <dbReference type="SMART" id="SM00904"/>
    </source>
</evidence>
<evidence type="ECO:0000256" key="9">
    <source>
        <dbReference type="ARBA" id="ARBA00022827"/>
    </source>
</evidence>
<reference evidence="16 17" key="1">
    <citation type="journal article" date="2017" name="Int. J. Syst. Evol. Microbiol.">
        <title>Bacillus notoginsengisoli sp. nov., a novel bacterium isolated from the rhizosphere of Panax notoginseng.</title>
        <authorList>
            <person name="Zhang M.Y."/>
            <person name="Cheng J."/>
            <person name="Cai Y."/>
            <person name="Zhang T.Y."/>
            <person name="Wu Y.Y."/>
            <person name="Manikprabhu D."/>
            <person name="Li W.J."/>
            <person name="Zhang Y.X."/>
        </authorList>
    </citation>
    <scope>NUCLEOTIDE SEQUENCE [LARGE SCALE GENOMIC DNA]</scope>
    <source>
        <strain evidence="16 17">JCM 30743</strain>
    </source>
</reference>
<protein>
    <recommendedName>
        <fullName evidence="14">Riboflavin biosynthesis protein</fullName>
    </recommendedName>
    <domain>
        <recommendedName>
            <fullName evidence="14">Riboflavin kinase</fullName>
            <ecNumber evidence="14">2.7.1.26</ecNumber>
        </recommendedName>
        <alternativeName>
            <fullName evidence="14">Flavokinase</fullName>
        </alternativeName>
    </domain>
    <domain>
        <recommendedName>
            <fullName evidence="14">FMN adenylyltransferase</fullName>
            <ecNumber evidence="14">2.7.7.2</ecNumber>
        </recommendedName>
        <alternativeName>
            <fullName evidence="14">FAD pyrophosphorylase</fullName>
        </alternativeName>
        <alternativeName>
            <fullName evidence="14">FAD synthase</fullName>
        </alternativeName>
    </domain>
</protein>
<comment type="catalytic activity">
    <reaction evidence="13 14">
        <text>FMN + ATP + H(+) = FAD + diphosphate</text>
        <dbReference type="Rhea" id="RHEA:17237"/>
        <dbReference type="ChEBI" id="CHEBI:15378"/>
        <dbReference type="ChEBI" id="CHEBI:30616"/>
        <dbReference type="ChEBI" id="CHEBI:33019"/>
        <dbReference type="ChEBI" id="CHEBI:57692"/>
        <dbReference type="ChEBI" id="CHEBI:58210"/>
        <dbReference type="EC" id="2.7.7.2"/>
    </reaction>
</comment>
<keyword evidence="4 14" id="KW-0288">FMN</keyword>
<keyword evidence="7 14" id="KW-0547">Nucleotide-binding</keyword>
<dbReference type="CDD" id="cd02064">
    <property type="entry name" value="FAD_synthetase_N"/>
    <property type="match status" value="1"/>
</dbReference>
<dbReference type="Gene3D" id="3.40.50.620">
    <property type="entry name" value="HUPs"/>
    <property type="match status" value="1"/>
</dbReference>
<organism evidence="16 17">
    <name type="scientific">Neobacillus notoginsengisoli</name>
    <dbReference type="NCBI Taxonomy" id="1578198"/>
    <lineage>
        <taxon>Bacteria</taxon>
        <taxon>Bacillati</taxon>
        <taxon>Bacillota</taxon>
        <taxon>Bacilli</taxon>
        <taxon>Bacillales</taxon>
        <taxon>Bacillaceae</taxon>
        <taxon>Neobacillus</taxon>
    </lineage>
</organism>
<keyword evidence="8 14" id="KW-0418">Kinase</keyword>
<keyword evidence="17" id="KW-1185">Reference proteome</keyword>
<evidence type="ECO:0000256" key="5">
    <source>
        <dbReference type="ARBA" id="ARBA00022679"/>
    </source>
</evidence>
<evidence type="ECO:0000256" key="2">
    <source>
        <dbReference type="ARBA" id="ARBA00005201"/>
    </source>
</evidence>
<dbReference type="SUPFAM" id="SSF52374">
    <property type="entry name" value="Nucleotidylyl transferase"/>
    <property type="match status" value="1"/>
</dbReference>
<dbReference type="PIRSF" id="PIRSF004491">
    <property type="entry name" value="FAD_Synth"/>
    <property type="match status" value="1"/>
</dbReference>
<feature type="domain" description="Riboflavin kinase" evidence="15">
    <location>
        <begin position="185"/>
        <end position="311"/>
    </location>
</feature>
<dbReference type="UniPathway" id="UPA00277">
    <property type="reaction ID" value="UER00407"/>
</dbReference>
<dbReference type="InterPro" id="IPR023468">
    <property type="entry name" value="Riboflavin_kinase"/>
</dbReference>
<dbReference type="InterPro" id="IPR015864">
    <property type="entry name" value="FAD_synthase"/>
</dbReference>
<accession>A0A417YQS3</accession>
<dbReference type="SMART" id="SM00904">
    <property type="entry name" value="Flavokinase"/>
    <property type="match status" value="1"/>
</dbReference>
<dbReference type="InterPro" id="IPR002606">
    <property type="entry name" value="Riboflavin_kinase_bac"/>
</dbReference>
<keyword evidence="5 14" id="KW-0808">Transferase</keyword>
<dbReference type="GO" id="GO:0009231">
    <property type="term" value="P:riboflavin biosynthetic process"/>
    <property type="evidence" value="ECO:0007669"/>
    <property type="project" value="InterPro"/>
</dbReference>
<dbReference type="NCBIfam" id="NF004161">
    <property type="entry name" value="PRK05627.1-4"/>
    <property type="match status" value="1"/>
</dbReference>
<dbReference type="GO" id="GO:0003919">
    <property type="term" value="F:FMN adenylyltransferase activity"/>
    <property type="evidence" value="ECO:0007669"/>
    <property type="project" value="UniProtKB-UniRule"/>
</dbReference>
<dbReference type="RefSeq" id="WP_118922562.1">
    <property type="nucleotide sequence ID" value="NZ_QWEG01000011.1"/>
</dbReference>
<evidence type="ECO:0000256" key="10">
    <source>
        <dbReference type="ARBA" id="ARBA00022840"/>
    </source>
</evidence>
<comment type="catalytic activity">
    <reaction evidence="12 14">
        <text>riboflavin + ATP = FMN + ADP + H(+)</text>
        <dbReference type="Rhea" id="RHEA:14357"/>
        <dbReference type="ChEBI" id="CHEBI:15378"/>
        <dbReference type="ChEBI" id="CHEBI:30616"/>
        <dbReference type="ChEBI" id="CHEBI:57986"/>
        <dbReference type="ChEBI" id="CHEBI:58210"/>
        <dbReference type="ChEBI" id="CHEBI:456216"/>
        <dbReference type="EC" id="2.7.1.26"/>
    </reaction>
</comment>
<dbReference type="SUPFAM" id="SSF82114">
    <property type="entry name" value="Riboflavin kinase-like"/>
    <property type="match status" value="1"/>
</dbReference>
<evidence type="ECO:0000313" key="16">
    <source>
        <dbReference type="EMBL" id="RHW36395.1"/>
    </source>
</evidence>
<evidence type="ECO:0000256" key="3">
    <source>
        <dbReference type="ARBA" id="ARBA00022630"/>
    </source>
</evidence>